<dbReference type="AlphaFoldDB" id="A0A7E4URF2"/>
<feature type="region of interest" description="Disordered" evidence="1">
    <location>
        <begin position="135"/>
        <end position="160"/>
    </location>
</feature>
<protein>
    <submittedName>
        <fullName evidence="3">Uncharacterized protein</fullName>
    </submittedName>
</protein>
<keyword evidence="2" id="KW-1185">Reference proteome</keyword>
<evidence type="ECO:0000256" key="1">
    <source>
        <dbReference type="SAM" id="MobiDB-lite"/>
    </source>
</evidence>
<dbReference type="WBParaSite" id="Pan_g11933.t1">
    <property type="protein sequence ID" value="Pan_g11933.t1"/>
    <property type="gene ID" value="Pan_g11933"/>
</dbReference>
<reference evidence="2" key="1">
    <citation type="journal article" date="2013" name="Genetics">
        <title>The draft genome and transcriptome of Panagrellus redivivus are shaped by the harsh demands of a free-living lifestyle.</title>
        <authorList>
            <person name="Srinivasan J."/>
            <person name="Dillman A.R."/>
            <person name="Macchietto M.G."/>
            <person name="Heikkinen L."/>
            <person name="Lakso M."/>
            <person name="Fracchia K.M."/>
            <person name="Antoshechkin I."/>
            <person name="Mortazavi A."/>
            <person name="Wong G."/>
            <person name="Sternberg P.W."/>
        </authorList>
    </citation>
    <scope>NUCLEOTIDE SEQUENCE [LARGE SCALE GENOMIC DNA]</scope>
    <source>
        <strain evidence="2">MT8872</strain>
    </source>
</reference>
<feature type="compositionally biased region" description="Low complexity" evidence="1">
    <location>
        <begin position="135"/>
        <end position="144"/>
    </location>
</feature>
<name>A0A7E4URF2_PANRE</name>
<organism evidence="2 3">
    <name type="scientific">Panagrellus redivivus</name>
    <name type="common">Microworm</name>
    <dbReference type="NCBI Taxonomy" id="6233"/>
    <lineage>
        <taxon>Eukaryota</taxon>
        <taxon>Metazoa</taxon>
        <taxon>Ecdysozoa</taxon>
        <taxon>Nematoda</taxon>
        <taxon>Chromadorea</taxon>
        <taxon>Rhabditida</taxon>
        <taxon>Tylenchina</taxon>
        <taxon>Panagrolaimomorpha</taxon>
        <taxon>Panagrolaimoidea</taxon>
        <taxon>Panagrolaimidae</taxon>
        <taxon>Panagrellus</taxon>
    </lineage>
</organism>
<evidence type="ECO:0000313" key="3">
    <source>
        <dbReference type="WBParaSite" id="Pan_g11933.t1"/>
    </source>
</evidence>
<accession>A0A7E4URF2</accession>
<dbReference type="Proteomes" id="UP000492821">
    <property type="component" value="Unassembled WGS sequence"/>
</dbReference>
<reference evidence="3" key="2">
    <citation type="submission" date="2020-10" db="UniProtKB">
        <authorList>
            <consortium name="WormBaseParasite"/>
        </authorList>
    </citation>
    <scope>IDENTIFICATION</scope>
</reference>
<evidence type="ECO:0000313" key="2">
    <source>
        <dbReference type="Proteomes" id="UP000492821"/>
    </source>
</evidence>
<sequence>MGSAALRNTKGALKSNDNLVSELLELGVKTSADVLADSFIFLVVLPDDVVLVLIETLDMGVIDGKNLHKEMPQPHHQCGPNQPASSCCWSSSTPIAGKSVEDDRRGVAATLAITGLGDSHPRRLDRLRARLAADGCPESGAAASRGGGTSIDYENNSSET</sequence>
<proteinExistence type="predicted"/>